<dbReference type="Pfam" id="PF17652">
    <property type="entry name" value="Glyco_hydro81C"/>
    <property type="match status" value="1"/>
</dbReference>
<dbReference type="PANTHER" id="PTHR31983">
    <property type="entry name" value="ENDO-1,3(4)-BETA-GLUCANASE 1"/>
    <property type="match status" value="1"/>
</dbReference>
<evidence type="ECO:0000256" key="1">
    <source>
        <dbReference type="ARBA" id="ARBA00000382"/>
    </source>
</evidence>
<keyword evidence="6" id="KW-0326">Glycosidase</keyword>
<dbReference type="InterPro" id="IPR040720">
    <property type="entry name" value="GH81_C"/>
</dbReference>
<dbReference type="SMR" id="A0A445DBB9"/>
<sequence length="667" mass="75254">MPSSPPFLFPEVQSTVLPDPSTFFSQNLLQSPLPTNSFFQNFVLKNGDQHEYFHPYLIKSSNSSLSVSYPFLLFSAAMLYQVFVPDITISSSTQKTTAPTKKDHVISSYSDLGVTLDIPSSNLRFFLLKGSPFITASLTKPTSLSITTPHSIVSLFPSNDDKTKYTLKLNNNQTWIFYTSSPIALYNKGSKILSNPFYGIIRVAALPDESNNNGSNCGEILDRFSSCYPVSGDADIKKHFRVVYKWQTRRSGELLMLAHPLHLKLLKQNNNNVTVLNGFKYRSIDGDLVGVVGDSWVLEAQNVPVTWHSIKGVEKGSYKEIVSALNKDVKELNSSNLNTTSSYFYGKLVGRAARMALIAEEVSYPIVIPKIAKFLKETIEPWLKGTLKGNGFLYERKWGGLVTLQGSNDSGGDFGFGVYNDHHYHIGYFIYGISVLAKIDPDWGQEYKPQAYSLVNDFLNLGPRFNANYPRLRMFDLYILHSWASGVTEFEDGRNQESTSEAVNAYYAAALMGLAFDDSRLFDTGSTLLALEIQAAQTWWHVKSEDNLYEQDFSKDNRIVGILWSNKRDTKLWWASADCRYCRLSIQVLPLLPITEPLFSDGVYAKELVEWTLPSLKGKTNVEGWKGFTYALQGIYDKENALNNIRMLKGFDDGNSYTNLLWWIHSR</sequence>
<dbReference type="InterPro" id="IPR005200">
    <property type="entry name" value="Endo-beta-glucanase"/>
</dbReference>
<keyword evidence="8" id="KW-0624">Polysaccharide degradation</keyword>
<dbReference type="GO" id="GO:0042973">
    <property type="term" value="F:glucan endo-1,3-beta-D-glucosidase activity"/>
    <property type="evidence" value="ECO:0007669"/>
    <property type="project" value="UniProtKB-EC"/>
</dbReference>
<dbReference type="InterPro" id="IPR040451">
    <property type="entry name" value="GH81_N"/>
</dbReference>
<accession>A0A445DBB9</accession>
<dbReference type="PANTHER" id="PTHR31983:SF12">
    <property type="entry name" value="GLUCAN ENDO-1,3-BETA-D-GLUCOSIDASE"/>
    <property type="match status" value="1"/>
</dbReference>
<evidence type="ECO:0000313" key="12">
    <source>
        <dbReference type="Proteomes" id="UP000289738"/>
    </source>
</evidence>
<keyword evidence="5" id="KW-0119">Carbohydrate metabolism</keyword>
<organism evidence="11 12">
    <name type="scientific">Arachis hypogaea</name>
    <name type="common">Peanut</name>
    <dbReference type="NCBI Taxonomy" id="3818"/>
    <lineage>
        <taxon>Eukaryota</taxon>
        <taxon>Viridiplantae</taxon>
        <taxon>Streptophyta</taxon>
        <taxon>Embryophyta</taxon>
        <taxon>Tracheophyta</taxon>
        <taxon>Spermatophyta</taxon>
        <taxon>Magnoliopsida</taxon>
        <taxon>eudicotyledons</taxon>
        <taxon>Gunneridae</taxon>
        <taxon>Pentapetalae</taxon>
        <taxon>rosids</taxon>
        <taxon>fabids</taxon>
        <taxon>Fabales</taxon>
        <taxon>Fabaceae</taxon>
        <taxon>Papilionoideae</taxon>
        <taxon>50 kb inversion clade</taxon>
        <taxon>dalbergioids sensu lato</taxon>
        <taxon>Dalbergieae</taxon>
        <taxon>Pterocarpus clade</taxon>
        <taxon>Arachis</taxon>
    </lineage>
</organism>
<dbReference type="Gramene" id="arahy.Tifrunner.gnm2.ann2.Ah04g412400.1">
    <property type="protein sequence ID" value="arahy.Tifrunner.gnm2.ann2.Ah04g412400.1-CDS-1"/>
    <property type="gene ID" value="arahy.Tifrunner.gnm2.ann2.Ah04g412400"/>
</dbReference>
<feature type="domain" description="Glycosyl hydrolase family 81 N-terminal" evidence="9">
    <location>
        <begin position="28"/>
        <end position="307"/>
    </location>
</feature>
<gene>
    <name evidence="11" type="ORF">Ahy_A04g017529</name>
</gene>
<proteinExistence type="inferred from homology"/>
<dbReference type="PROSITE" id="PS52008">
    <property type="entry name" value="GH81"/>
    <property type="match status" value="1"/>
</dbReference>
<evidence type="ECO:0000256" key="4">
    <source>
        <dbReference type="ARBA" id="ARBA00022801"/>
    </source>
</evidence>
<keyword evidence="4" id="KW-0378">Hydrolase</keyword>
<protein>
    <recommendedName>
        <fullName evidence="3">glucan endo-1,3-beta-D-glucosidase</fullName>
        <ecNumber evidence="3">3.2.1.39</ecNumber>
    </recommendedName>
</protein>
<reference evidence="11 12" key="1">
    <citation type="submission" date="2019-01" db="EMBL/GenBank/DDBJ databases">
        <title>Sequencing of cultivated peanut Arachis hypogaea provides insights into genome evolution and oil improvement.</title>
        <authorList>
            <person name="Chen X."/>
        </authorList>
    </citation>
    <scope>NUCLEOTIDE SEQUENCE [LARGE SCALE GENOMIC DNA]</scope>
    <source>
        <strain evidence="12">cv. Fuhuasheng</strain>
        <tissue evidence="11">Leaves</tissue>
    </source>
</reference>
<keyword evidence="7" id="KW-0961">Cell wall biogenesis/degradation</keyword>
<dbReference type="AlphaFoldDB" id="A0A445DBB9"/>
<dbReference type="GO" id="GO:0071555">
    <property type="term" value="P:cell wall organization"/>
    <property type="evidence" value="ECO:0007669"/>
    <property type="project" value="UniProtKB-KW"/>
</dbReference>
<evidence type="ECO:0000259" key="9">
    <source>
        <dbReference type="Pfam" id="PF03639"/>
    </source>
</evidence>
<evidence type="ECO:0000259" key="10">
    <source>
        <dbReference type="Pfam" id="PF17652"/>
    </source>
</evidence>
<keyword evidence="12" id="KW-1185">Reference proteome</keyword>
<comment type="catalytic activity">
    <reaction evidence="1">
        <text>Hydrolysis of (1-&gt;3)-beta-D-glucosidic linkages in (1-&gt;3)-beta-D-glucans.</text>
        <dbReference type="EC" id="3.2.1.39"/>
    </reaction>
</comment>
<evidence type="ECO:0000256" key="8">
    <source>
        <dbReference type="ARBA" id="ARBA00023326"/>
    </source>
</evidence>
<feature type="domain" description="Glycosyl hydrolase family 81 C-terminal" evidence="10">
    <location>
        <begin position="314"/>
        <end position="663"/>
    </location>
</feature>
<name>A0A445DBB9_ARAHY</name>
<evidence type="ECO:0000256" key="6">
    <source>
        <dbReference type="ARBA" id="ARBA00023295"/>
    </source>
</evidence>
<dbReference type="EMBL" id="SDMP01000004">
    <property type="protein sequence ID" value="RYR60451.1"/>
    <property type="molecule type" value="Genomic_DNA"/>
</dbReference>
<dbReference type="OrthoDB" id="4473401at2759"/>
<dbReference type="Pfam" id="PF03639">
    <property type="entry name" value="Glyco_hydro_81"/>
    <property type="match status" value="1"/>
</dbReference>
<evidence type="ECO:0000256" key="2">
    <source>
        <dbReference type="ARBA" id="ARBA00010730"/>
    </source>
</evidence>
<evidence type="ECO:0000313" key="11">
    <source>
        <dbReference type="EMBL" id="RYR60451.1"/>
    </source>
</evidence>
<evidence type="ECO:0000256" key="7">
    <source>
        <dbReference type="ARBA" id="ARBA00023316"/>
    </source>
</evidence>
<dbReference type="Proteomes" id="UP000289738">
    <property type="component" value="Chromosome A04"/>
</dbReference>
<dbReference type="Gene3D" id="2.70.98.30">
    <property type="entry name" value="Golgi alpha-mannosidase II, domain 4"/>
    <property type="match status" value="1"/>
</dbReference>
<dbReference type="GO" id="GO:0052861">
    <property type="term" value="F:endo-1,3(4)-beta-glucanase activity"/>
    <property type="evidence" value="ECO:0007669"/>
    <property type="project" value="InterPro"/>
</dbReference>
<evidence type="ECO:0000256" key="5">
    <source>
        <dbReference type="ARBA" id="ARBA00023277"/>
    </source>
</evidence>
<evidence type="ECO:0000256" key="3">
    <source>
        <dbReference type="ARBA" id="ARBA00012780"/>
    </source>
</evidence>
<dbReference type="GO" id="GO:0000272">
    <property type="term" value="P:polysaccharide catabolic process"/>
    <property type="evidence" value="ECO:0007669"/>
    <property type="project" value="UniProtKB-KW"/>
</dbReference>
<comment type="caution">
    <text evidence="11">The sequence shown here is derived from an EMBL/GenBank/DDBJ whole genome shotgun (WGS) entry which is preliminary data.</text>
</comment>
<dbReference type="EC" id="3.2.1.39" evidence="3"/>
<comment type="similarity">
    <text evidence="2">Belongs to the glycosyl hydrolase 81 family.</text>
</comment>